<dbReference type="InterPro" id="IPR052170">
    <property type="entry name" value="M29_Exopeptidase"/>
</dbReference>
<dbReference type="GO" id="GO:0004177">
    <property type="term" value="F:aminopeptidase activity"/>
    <property type="evidence" value="ECO:0007669"/>
    <property type="project" value="UniProtKB-KW"/>
</dbReference>
<proteinExistence type="predicted"/>
<organism evidence="2">
    <name type="scientific">bioreactor metagenome</name>
    <dbReference type="NCBI Taxonomy" id="1076179"/>
    <lineage>
        <taxon>unclassified sequences</taxon>
        <taxon>metagenomes</taxon>
        <taxon>ecological metagenomes</taxon>
    </lineage>
</organism>
<keyword evidence="2" id="KW-0645">Protease</keyword>
<dbReference type="AlphaFoldDB" id="A0A645IRE4"/>
<accession>A0A645IRE4</accession>
<dbReference type="EC" id="3.4.11.-" evidence="2"/>
<dbReference type="Pfam" id="PF02073">
    <property type="entry name" value="Peptidase_M29"/>
    <property type="match status" value="1"/>
</dbReference>
<dbReference type="PANTHER" id="PTHR34448:SF3">
    <property type="entry name" value="AMINOPEPTIDASE AMPS"/>
    <property type="match status" value="1"/>
</dbReference>
<name>A0A645IRE4_9ZZZZ</name>
<dbReference type="GO" id="GO:0006508">
    <property type="term" value="P:proteolysis"/>
    <property type="evidence" value="ECO:0007669"/>
    <property type="project" value="InterPro"/>
</dbReference>
<protein>
    <submittedName>
        <fullName evidence="2">Aminopeptidase 2</fullName>
        <ecNumber evidence="2">3.4.11.-</ecNumber>
    </submittedName>
</protein>
<dbReference type="GO" id="GO:0046872">
    <property type="term" value="F:metal ion binding"/>
    <property type="evidence" value="ECO:0007669"/>
    <property type="project" value="UniProtKB-KW"/>
</dbReference>
<comment type="caution">
    <text evidence="2">The sequence shown here is derived from an EMBL/GenBank/DDBJ whole genome shotgun (WGS) entry which is preliminary data.</text>
</comment>
<keyword evidence="2" id="KW-0031">Aminopeptidase</keyword>
<reference evidence="2" key="1">
    <citation type="submission" date="2019-08" db="EMBL/GenBank/DDBJ databases">
        <authorList>
            <person name="Kucharzyk K."/>
            <person name="Murdoch R.W."/>
            <person name="Higgins S."/>
            <person name="Loffler F."/>
        </authorList>
    </citation>
    <scope>NUCLEOTIDE SEQUENCE</scope>
</reference>
<dbReference type="PANTHER" id="PTHR34448">
    <property type="entry name" value="AMINOPEPTIDASE"/>
    <property type="match status" value="1"/>
</dbReference>
<evidence type="ECO:0000313" key="2">
    <source>
        <dbReference type="EMBL" id="MPN53797.1"/>
    </source>
</evidence>
<dbReference type="EMBL" id="VSSQ01121313">
    <property type="protein sequence ID" value="MPN53797.1"/>
    <property type="molecule type" value="Genomic_DNA"/>
</dbReference>
<dbReference type="SUPFAM" id="SSF144052">
    <property type="entry name" value="Thermophilic metalloprotease-like"/>
    <property type="match status" value="1"/>
</dbReference>
<sequence>MVEYNSPISQSGLLFYNTLYDENASCHLAFGKGFPSSLKGLSATDYEAWKKVNLNFSSIHVDFMFGSEDMKITAKSRLTDEIIVFSGGNFVTL</sequence>
<gene>
    <name evidence="2" type="ORF">SDC9_201463</name>
</gene>
<keyword evidence="1" id="KW-0479">Metal-binding</keyword>
<dbReference type="InterPro" id="IPR000787">
    <property type="entry name" value="Peptidase_M29"/>
</dbReference>
<keyword evidence="2" id="KW-0378">Hydrolase</keyword>
<dbReference type="PRINTS" id="PR00919">
    <property type="entry name" value="THERMOPTASE"/>
</dbReference>
<evidence type="ECO:0000256" key="1">
    <source>
        <dbReference type="ARBA" id="ARBA00022723"/>
    </source>
</evidence>